<comment type="function">
    <text evidence="6">Probable 2-oxoglutarate-dependent dioxygenase that may be involved in glucosinolates biosynthesis. May play a role in the production of aliphatic glucosinolates.</text>
</comment>
<sequence length="331" mass="38033">MQISISFQINLHIKRIQVKKKMGSESEVKLPIIDFSTENLESNVEEWESVKSKVHKALVEYGCFEAVFDKVPFHFRKAIFLEVDELFNLPLETKKRAVSSKPYRGYVGPIHLYESIGIDDADVHEKVETLINILWPQGKPSFSKNLQLLSEKVARLDEMIRKMCLESLGVEKYLDEHMNSTYYLARLIKYKAPQTDEPEVAISEHTDKNILTILCQNQIDGLEIQTKSGEWIKFKPSTSNSFVVVTGDTFYAWTNGRVHTPIHRVMMTGNERRLTIGLFTVPKPGFIIKAPDELVTEEHPLLFKPFVQSEFMKFLLSSENTKNALKVYCGV</sequence>
<evidence type="ECO:0000313" key="9">
    <source>
        <dbReference type="EMBL" id="BAT85169.1"/>
    </source>
</evidence>
<feature type="domain" description="Fe2OG dioxygenase" evidence="8">
    <location>
        <begin position="181"/>
        <end position="282"/>
    </location>
</feature>
<dbReference type="GO" id="GO:0046872">
    <property type="term" value="F:metal ion binding"/>
    <property type="evidence" value="ECO:0007669"/>
    <property type="project" value="UniProtKB-KW"/>
</dbReference>
<dbReference type="FunFam" id="2.60.120.330:FF:000022">
    <property type="entry name" value="Probable 2-oxoglutarate-dependent dioxygenase AOP1.2"/>
    <property type="match status" value="1"/>
</dbReference>
<dbReference type="OrthoDB" id="288590at2759"/>
<keyword evidence="5 7" id="KW-0408">Iron</keyword>
<keyword evidence="3" id="KW-0223">Dioxygenase</keyword>
<proteinExistence type="inferred from homology"/>
<reference evidence="9 10" key="1">
    <citation type="journal article" date="2015" name="Sci. Rep.">
        <title>The power of single molecule real-time sequencing technology in the de novo assembly of a eukaryotic genome.</title>
        <authorList>
            <person name="Sakai H."/>
            <person name="Naito K."/>
            <person name="Ogiso-Tanaka E."/>
            <person name="Takahashi Y."/>
            <person name="Iseki K."/>
            <person name="Muto C."/>
            <person name="Satou K."/>
            <person name="Teruya K."/>
            <person name="Shiroma A."/>
            <person name="Shimoji M."/>
            <person name="Hirano T."/>
            <person name="Itoh T."/>
            <person name="Kaga A."/>
            <person name="Tomooka N."/>
        </authorList>
    </citation>
    <scope>NUCLEOTIDE SEQUENCE [LARGE SCALE GENOMIC DNA]</scope>
    <source>
        <strain evidence="10">cv. Shumari</strain>
    </source>
</reference>
<evidence type="ECO:0000256" key="7">
    <source>
        <dbReference type="RuleBase" id="RU003682"/>
    </source>
</evidence>
<evidence type="ECO:0000256" key="3">
    <source>
        <dbReference type="ARBA" id="ARBA00022964"/>
    </source>
</evidence>
<dbReference type="PANTHER" id="PTHR47990">
    <property type="entry name" value="2-OXOGLUTARATE (2OG) AND FE(II)-DEPENDENT OXYGENASE SUPERFAMILY PROTEIN-RELATED"/>
    <property type="match status" value="1"/>
</dbReference>
<evidence type="ECO:0000256" key="1">
    <source>
        <dbReference type="ARBA" id="ARBA00008056"/>
    </source>
</evidence>
<evidence type="ECO:0000256" key="4">
    <source>
        <dbReference type="ARBA" id="ARBA00023002"/>
    </source>
</evidence>
<evidence type="ECO:0000256" key="2">
    <source>
        <dbReference type="ARBA" id="ARBA00022723"/>
    </source>
</evidence>
<accession>A0A0S3RXD0</accession>
<dbReference type="InterPro" id="IPR005123">
    <property type="entry name" value="Oxoglu/Fe-dep_dioxygenase_dom"/>
</dbReference>
<dbReference type="SUPFAM" id="SSF51197">
    <property type="entry name" value="Clavaminate synthase-like"/>
    <property type="match status" value="1"/>
</dbReference>
<dbReference type="InterPro" id="IPR027443">
    <property type="entry name" value="IPNS-like_sf"/>
</dbReference>
<dbReference type="GO" id="GO:0051213">
    <property type="term" value="F:dioxygenase activity"/>
    <property type="evidence" value="ECO:0007669"/>
    <property type="project" value="UniProtKB-KW"/>
</dbReference>
<comment type="similarity">
    <text evidence="1 7">Belongs to the iron/ascorbate-dependent oxidoreductase family.</text>
</comment>
<dbReference type="Gene3D" id="2.60.120.330">
    <property type="entry name" value="B-lactam Antibiotic, Isopenicillin N Synthase, Chain"/>
    <property type="match status" value="1"/>
</dbReference>
<keyword evidence="4 7" id="KW-0560">Oxidoreductase</keyword>
<keyword evidence="10" id="KW-1185">Reference proteome</keyword>
<name>A0A0S3RXD0_PHAAN</name>
<dbReference type="Proteomes" id="UP000291084">
    <property type="component" value="Chromosome 4"/>
</dbReference>
<evidence type="ECO:0000313" key="10">
    <source>
        <dbReference type="Proteomes" id="UP000291084"/>
    </source>
</evidence>
<dbReference type="InterPro" id="IPR044861">
    <property type="entry name" value="IPNS-like_FE2OG_OXY"/>
</dbReference>
<dbReference type="Pfam" id="PF14226">
    <property type="entry name" value="DIOX_N"/>
    <property type="match status" value="1"/>
</dbReference>
<organism evidence="9 10">
    <name type="scientific">Vigna angularis var. angularis</name>
    <dbReference type="NCBI Taxonomy" id="157739"/>
    <lineage>
        <taxon>Eukaryota</taxon>
        <taxon>Viridiplantae</taxon>
        <taxon>Streptophyta</taxon>
        <taxon>Embryophyta</taxon>
        <taxon>Tracheophyta</taxon>
        <taxon>Spermatophyta</taxon>
        <taxon>Magnoliopsida</taxon>
        <taxon>eudicotyledons</taxon>
        <taxon>Gunneridae</taxon>
        <taxon>Pentapetalae</taxon>
        <taxon>rosids</taxon>
        <taxon>fabids</taxon>
        <taxon>Fabales</taxon>
        <taxon>Fabaceae</taxon>
        <taxon>Papilionoideae</taxon>
        <taxon>50 kb inversion clade</taxon>
        <taxon>NPAAA clade</taxon>
        <taxon>indigoferoid/millettioid clade</taxon>
        <taxon>Phaseoleae</taxon>
        <taxon>Vigna</taxon>
    </lineage>
</organism>
<evidence type="ECO:0000256" key="6">
    <source>
        <dbReference type="ARBA" id="ARBA00057022"/>
    </source>
</evidence>
<dbReference type="EMBL" id="AP015037">
    <property type="protein sequence ID" value="BAT85169.1"/>
    <property type="molecule type" value="Genomic_DNA"/>
</dbReference>
<evidence type="ECO:0000259" key="8">
    <source>
        <dbReference type="PROSITE" id="PS51471"/>
    </source>
</evidence>
<protein>
    <recommendedName>
        <fullName evidence="8">Fe2OG dioxygenase domain-containing protein</fullName>
    </recommendedName>
</protein>
<gene>
    <name evidence="9" type="primary">Vigan.04G267600</name>
    <name evidence="9" type="ORF">VIGAN_04267600</name>
</gene>
<dbReference type="InterPro" id="IPR050231">
    <property type="entry name" value="Iron_ascorbate_oxido_reductase"/>
</dbReference>
<keyword evidence="2 7" id="KW-0479">Metal-binding</keyword>
<dbReference type="AlphaFoldDB" id="A0A0S3RXD0"/>
<dbReference type="Pfam" id="PF03171">
    <property type="entry name" value="2OG-FeII_Oxy"/>
    <property type="match status" value="1"/>
</dbReference>
<evidence type="ECO:0000256" key="5">
    <source>
        <dbReference type="ARBA" id="ARBA00023004"/>
    </source>
</evidence>
<dbReference type="PROSITE" id="PS51471">
    <property type="entry name" value="FE2OG_OXY"/>
    <property type="match status" value="1"/>
</dbReference>
<dbReference type="InterPro" id="IPR026992">
    <property type="entry name" value="DIOX_N"/>
</dbReference>